<accession>A0A9Q1ATM1</accession>
<dbReference type="PANTHER" id="PTHR24114">
    <property type="entry name" value="LEUCINE RICH REPEAT FAMILY PROTEIN"/>
    <property type="match status" value="1"/>
</dbReference>
<sequence length="446" mass="47117">MPKPPLSPVPEQEADVGGRLSGSQSPSEVVPSGGAASGASAGLSTWAVEPQAEQGESSTSCTEHEEDGSTGDSAEDENGEEQWDTDLEIEESRKSYDPAGKAKYLDTCQTYGVVPISYFVRHMKDSELTLTHHGLSPKAAKAVALSLTNNTSVAKLNLSDNGLGGEGTAAIAEMMMENCFISDLDLSENRSGLKGAIALSAMLRTNTTLMTLKLSGNELKDDAAKHVAEALVYNNKVASLDLSGNMLGEAAGEVLGAAIAENVGLKELDLSWNYFRGQGAVAIAKGLGSHEQKRSSMWSMPKANIFLRVLDLSYNGFGNSGAAALGEALKVNNVLEELHVGNNRISLEGALGLGLGLKENKALKSLCVPRNPIPSEGCTGILKALRANPGTVLEFLDFSEVVMNQEFVGFCAAVQDVFPSLQIKHDGTSRSFRTDPAKGSREDPEL</sequence>
<dbReference type="InterPro" id="IPR001611">
    <property type="entry name" value="Leu-rich_rpt"/>
</dbReference>
<dbReference type="Gene3D" id="3.80.10.10">
    <property type="entry name" value="Ribonuclease Inhibitor"/>
    <property type="match status" value="3"/>
</dbReference>
<dbReference type="PANTHER" id="PTHR24114:SF37">
    <property type="entry name" value="LEUCINE-RICH REPEAT-CONTAINING PROTEIN 74B"/>
    <property type="match status" value="1"/>
</dbReference>
<dbReference type="InterPro" id="IPR032675">
    <property type="entry name" value="LRR_dom_sf"/>
</dbReference>
<reference evidence="2" key="1">
    <citation type="journal article" date="2023" name="DNA Res.">
        <title>Chromosome-level genome assembly of Phrynocephalus forsythii using third-generation DNA sequencing and Hi-C analysis.</title>
        <authorList>
            <person name="Qi Y."/>
            <person name="Zhao W."/>
            <person name="Zhao Y."/>
            <person name="Niu C."/>
            <person name="Cao S."/>
            <person name="Zhang Y."/>
        </authorList>
    </citation>
    <scope>NUCLEOTIDE SEQUENCE</scope>
    <source>
        <tissue evidence="2">Muscle</tissue>
    </source>
</reference>
<keyword evidence="3" id="KW-1185">Reference proteome</keyword>
<dbReference type="AlphaFoldDB" id="A0A9Q1ATM1"/>
<dbReference type="Proteomes" id="UP001142489">
    <property type="component" value="Unassembled WGS sequence"/>
</dbReference>
<feature type="compositionally biased region" description="Low complexity" evidence="1">
    <location>
        <begin position="32"/>
        <end position="44"/>
    </location>
</feature>
<name>A0A9Q1ATM1_9SAUR</name>
<feature type="region of interest" description="Disordered" evidence="1">
    <location>
        <begin position="1"/>
        <end position="96"/>
    </location>
</feature>
<proteinExistence type="predicted"/>
<protein>
    <recommendedName>
        <fullName evidence="4">Leucine-rich repeat-containing protein 74B</fullName>
    </recommendedName>
</protein>
<gene>
    <name evidence="2" type="ORF">JRQ81_007641</name>
</gene>
<dbReference type="EMBL" id="JAPFRF010000016">
    <property type="protein sequence ID" value="KAJ7309589.1"/>
    <property type="molecule type" value="Genomic_DNA"/>
</dbReference>
<dbReference type="Pfam" id="PF13516">
    <property type="entry name" value="LRR_6"/>
    <property type="match status" value="5"/>
</dbReference>
<evidence type="ECO:0000313" key="2">
    <source>
        <dbReference type="EMBL" id="KAJ7309589.1"/>
    </source>
</evidence>
<feature type="region of interest" description="Disordered" evidence="1">
    <location>
        <begin position="427"/>
        <end position="446"/>
    </location>
</feature>
<dbReference type="OrthoDB" id="120976at2759"/>
<dbReference type="SMART" id="SM00368">
    <property type="entry name" value="LRR_RI"/>
    <property type="match status" value="8"/>
</dbReference>
<organism evidence="2 3">
    <name type="scientific">Phrynocephalus forsythii</name>
    <dbReference type="NCBI Taxonomy" id="171643"/>
    <lineage>
        <taxon>Eukaryota</taxon>
        <taxon>Metazoa</taxon>
        <taxon>Chordata</taxon>
        <taxon>Craniata</taxon>
        <taxon>Vertebrata</taxon>
        <taxon>Euteleostomi</taxon>
        <taxon>Lepidosauria</taxon>
        <taxon>Squamata</taxon>
        <taxon>Bifurcata</taxon>
        <taxon>Unidentata</taxon>
        <taxon>Episquamata</taxon>
        <taxon>Toxicofera</taxon>
        <taxon>Iguania</taxon>
        <taxon>Acrodonta</taxon>
        <taxon>Agamidae</taxon>
        <taxon>Agaminae</taxon>
        <taxon>Phrynocephalus</taxon>
    </lineage>
</organism>
<dbReference type="InterPro" id="IPR052394">
    <property type="entry name" value="LRR-containing"/>
</dbReference>
<comment type="caution">
    <text evidence="2">The sequence shown here is derived from an EMBL/GenBank/DDBJ whole genome shotgun (WGS) entry which is preliminary data.</text>
</comment>
<dbReference type="SUPFAM" id="SSF52047">
    <property type="entry name" value="RNI-like"/>
    <property type="match status" value="1"/>
</dbReference>
<evidence type="ECO:0008006" key="4">
    <source>
        <dbReference type="Google" id="ProtNLM"/>
    </source>
</evidence>
<evidence type="ECO:0000313" key="3">
    <source>
        <dbReference type="Proteomes" id="UP001142489"/>
    </source>
</evidence>
<evidence type="ECO:0000256" key="1">
    <source>
        <dbReference type="SAM" id="MobiDB-lite"/>
    </source>
</evidence>
<feature type="compositionally biased region" description="Acidic residues" evidence="1">
    <location>
        <begin position="64"/>
        <end position="89"/>
    </location>
</feature>